<feature type="non-terminal residue" evidence="1">
    <location>
        <position position="172"/>
    </location>
</feature>
<evidence type="ECO:0000313" key="1">
    <source>
        <dbReference type="EMBL" id="SVA47173.1"/>
    </source>
</evidence>
<sequence length="172" mass="18386">MKLRPLISKSQFSSSLLTLVMLASTLGGAVKKNVLGELLTASNCSGCPIANRALDHYLDPTHSDYVGDDLAENWVLIRFHSSDIGWGDPMYHAIGSPEFASNCGEDPVCYRFGGNESSDAPYSPSYLPTLYINGVVSTTTDAFKTDATAVRASDTSVTMSLEGTTFDSLTAN</sequence>
<accession>A0A381W5J5</accession>
<reference evidence="1" key="1">
    <citation type="submission" date="2018-05" db="EMBL/GenBank/DDBJ databases">
        <authorList>
            <person name="Lanie J.A."/>
            <person name="Ng W.-L."/>
            <person name="Kazmierczak K.M."/>
            <person name="Andrzejewski T.M."/>
            <person name="Davidsen T.M."/>
            <person name="Wayne K.J."/>
            <person name="Tettelin H."/>
            <person name="Glass J.I."/>
            <person name="Rusch D."/>
            <person name="Podicherti R."/>
            <person name="Tsui H.-C.T."/>
            <person name="Winkler M.E."/>
        </authorList>
    </citation>
    <scope>NUCLEOTIDE SEQUENCE</scope>
</reference>
<gene>
    <name evidence="1" type="ORF">METZ01_LOCUS100027</name>
</gene>
<dbReference type="AlphaFoldDB" id="A0A381W5J5"/>
<protein>
    <submittedName>
        <fullName evidence="1">Uncharacterized protein</fullName>
    </submittedName>
</protein>
<name>A0A381W5J5_9ZZZZ</name>
<dbReference type="EMBL" id="UINC01010620">
    <property type="protein sequence ID" value="SVA47173.1"/>
    <property type="molecule type" value="Genomic_DNA"/>
</dbReference>
<organism evidence="1">
    <name type="scientific">marine metagenome</name>
    <dbReference type="NCBI Taxonomy" id="408172"/>
    <lineage>
        <taxon>unclassified sequences</taxon>
        <taxon>metagenomes</taxon>
        <taxon>ecological metagenomes</taxon>
    </lineage>
</organism>
<proteinExistence type="predicted"/>